<dbReference type="PANTHER" id="PTHR47354">
    <property type="entry name" value="NADH OXIDOREDUCTASE HCR"/>
    <property type="match status" value="1"/>
</dbReference>
<keyword evidence="5" id="KW-0001">2Fe-2S</keyword>
<evidence type="ECO:0000259" key="11">
    <source>
        <dbReference type="PROSITE" id="PS51384"/>
    </source>
</evidence>
<evidence type="ECO:0000256" key="1">
    <source>
        <dbReference type="ARBA" id="ARBA00001917"/>
    </source>
</evidence>
<evidence type="ECO:0000259" key="10">
    <source>
        <dbReference type="PROSITE" id="PS51085"/>
    </source>
</evidence>
<comment type="cofactor">
    <cofactor evidence="2">
        <name>FAD</name>
        <dbReference type="ChEBI" id="CHEBI:57692"/>
    </cofactor>
</comment>
<gene>
    <name evidence="12" type="ORF">LVY72_23120</name>
</gene>
<keyword evidence="9" id="KW-0411">Iron-sulfur</keyword>
<evidence type="ECO:0000256" key="7">
    <source>
        <dbReference type="ARBA" id="ARBA00023002"/>
    </source>
</evidence>
<dbReference type="Gene3D" id="3.40.50.80">
    <property type="entry name" value="Nucleotide-binding domain of ferredoxin-NADP reductase (FNR) module"/>
    <property type="match status" value="1"/>
</dbReference>
<proteinExistence type="predicted"/>
<keyword evidence="6" id="KW-0479">Metal-binding</keyword>
<comment type="cofactor">
    <cofactor evidence="1">
        <name>FMN</name>
        <dbReference type="ChEBI" id="CHEBI:58210"/>
    </cofactor>
</comment>
<dbReference type="InterPro" id="IPR036010">
    <property type="entry name" value="2Fe-2S_ferredoxin-like_sf"/>
</dbReference>
<keyword evidence="8" id="KW-0408">Iron</keyword>
<evidence type="ECO:0000256" key="4">
    <source>
        <dbReference type="ARBA" id="ARBA00022643"/>
    </source>
</evidence>
<dbReference type="SUPFAM" id="SSF63380">
    <property type="entry name" value="Riboflavin synthase domain-like"/>
    <property type="match status" value="1"/>
</dbReference>
<sequence length="337" mass="37108">MAATNSEVWQSAVVVAVRDVAPDIRRIELAPEKPKRADAGSHIDLYVQIDGEAAKRSYSVVEADDGGERLVISVFKAPASRGGSVYMHTLQPGDTLRITQPLQNFPLRVGAERYVLLAGGIGITAIMNMARVLRNVKADYQLVYAGRSRSAMAYLAELQAEHGERLRVHADEESGILDVDALVAGLDLDTELYMCGPIRLMDAVRRSWLERELNLPNLRYETFGNSGWYDPEEFLVRIPRLGVEAKVGQGRSMLEALEDAGVDMMFDCRKGECGLCEVRILQLDGGIDHRDVFYSERQQKATEKMCCCVSRAVTSATGSRSDAEPSRGPAVVTIEVS</sequence>
<feature type="domain" description="FAD-binding FR-type" evidence="11">
    <location>
        <begin position="7"/>
        <end position="108"/>
    </location>
</feature>
<dbReference type="EMBL" id="JAKLTQ010000031">
    <property type="protein sequence ID" value="MCG2624784.1"/>
    <property type="molecule type" value="Genomic_DNA"/>
</dbReference>
<dbReference type="InterPro" id="IPR017927">
    <property type="entry name" value="FAD-bd_FR_type"/>
</dbReference>
<keyword evidence="7" id="KW-0560">Oxidoreductase</keyword>
<dbReference type="PANTHER" id="PTHR47354:SF2">
    <property type="entry name" value="BLR2392 PROTEIN"/>
    <property type="match status" value="1"/>
</dbReference>
<keyword evidence="3" id="KW-0285">Flavoprotein</keyword>
<organism evidence="12 13">
    <name type="scientific">Arthrobacter hankyongi</name>
    <dbReference type="NCBI Taxonomy" id="2904801"/>
    <lineage>
        <taxon>Bacteria</taxon>
        <taxon>Bacillati</taxon>
        <taxon>Actinomycetota</taxon>
        <taxon>Actinomycetes</taxon>
        <taxon>Micrococcales</taxon>
        <taxon>Micrococcaceae</taxon>
        <taxon>Arthrobacter</taxon>
    </lineage>
</organism>
<dbReference type="CDD" id="cd00207">
    <property type="entry name" value="fer2"/>
    <property type="match status" value="1"/>
</dbReference>
<dbReference type="InterPro" id="IPR050415">
    <property type="entry name" value="MRET"/>
</dbReference>
<evidence type="ECO:0000313" key="13">
    <source>
        <dbReference type="Proteomes" id="UP001165368"/>
    </source>
</evidence>
<dbReference type="Proteomes" id="UP001165368">
    <property type="component" value="Unassembled WGS sequence"/>
</dbReference>
<dbReference type="Gene3D" id="2.40.30.10">
    <property type="entry name" value="Translation factors"/>
    <property type="match status" value="1"/>
</dbReference>
<dbReference type="PROSITE" id="PS00197">
    <property type="entry name" value="2FE2S_FER_1"/>
    <property type="match status" value="1"/>
</dbReference>
<dbReference type="PROSITE" id="PS51085">
    <property type="entry name" value="2FE2S_FER_2"/>
    <property type="match status" value="1"/>
</dbReference>
<name>A0ABS9LDN0_9MICC</name>
<dbReference type="InterPro" id="IPR012675">
    <property type="entry name" value="Beta-grasp_dom_sf"/>
</dbReference>
<feature type="domain" description="2Fe-2S ferredoxin-type" evidence="10">
    <location>
        <begin position="232"/>
        <end position="327"/>
    </location>
</feature>
<dbReference type="Pfam" id="PF22290">
    <property type="entry name" value="DmmA-like_N"/>
    <property type="match status" value="1"/>
</dbReference>
<evidence type="ECO:0000313" key="12">
    <source>
        <dbReference type="EMBL" id="MCG2624784.1"/>
    </source>
</evidence>
<comment type="caution">
    <text evidence="12">The sequence shown here is derived from an EMBL/GenBank/DDBJ whole genome shotgun (WGS) entry which is preliminary data.</text>
</comment>
<evidence type="ECO:0000256" key="9">
    <source>
        <dbReference type="ARBA" id="ARBA00023014"/>
    </source>
</evidence>
<keyword evidence="13" id="KW-1185">Reference proteome</keyword>
<protein>
    <submittedName>
        <fullName evidence="12">PDR/VanB family oxidoreductase</fullName>
    </submittedName>
</protein>
<dbReference type="PRINTS" id="PR00409">
    <property type="entry name" value="PHDIOXRDTASE"/>
</dbReference>
<dbReference type="InterPro" id="IPR039261">
    <property type="entry name" value="FNR_nucleotide-bd"/>
</dbReference>
<evidence type="ECO:0000256" key="8">
    <source>
        <dbReference type="ARBA" id="ARBA00023004"/>
    </source>
</evidence>
<dbReference type="Gene3D" id="3.10.20.30">
    <property type="match status" value="1"/>
</dbReference>
<dbReference type="RefSeq" id="WP_237827156.1">
    <property type="nucleotide sequence ID" value="NZ_JAKLTQ010000031.1"/>
</dbReference>
<dbReference type="SUPFAM" id="SSF52343">
    <property type="entry name" value="Ferredoxin reductase-like, C-terminal NADP-linked domain"/>
    <property type="match status" value="1"/>
</dbReference>
<reference evidence="12" key="1">
    <citation type="submission" date="2022-01" db="EMBL/GenBank/DDBJ databases">
        <authorList>
            <person name="Jo J.-H."/>
            <person name="Im W.-T."/>
        </authorList>
    </citation>
    <scope>NUCLEOTIDE SEQUENCE</scope>
    <source>
        <strain evidence="12">I2-34</strain>
    </source>
</reference>
<dbReference type="CDD" id="cd06185">
    <property type="entry name" value="PDR_like"/>
    <property type="match status" value="1"/>
</dbReference>
<dbReference type="InterPro" id="IPR054582">
    <property type="entry name" value="DmmA-like_N"/>
</dbReference>
<dbReference type="InterPro" id="IPR017938">
    <property type="entry name" value="Riboflavin_synthase-like_b-brl"/>
</dbReference>
<evidence type="ECO:0000256" key="3">
    <source>
        <dbReference type="ARBA" id="ARBA00022630"/>
    </source>
</evidence>
<dbReference type="Pfam" id="PF00111">
    <property type="entry name" value="Fer2"/>
    <property type="match status" value="1"/>
</dbReference>
<evidence type="ECO:0000256" key="5">
    <source>
        <dbReference type="ARBA" id="ARBA00022714"/>
    </source>
</evidence>
<evidence type="ECO:0000256" key="6">
    <source>
        <dbReference type="ARBA" id="ARBA00022723"/>
    </source>
</evidence>
<dbReference type="PROSITE" id="PS51384">
    <property type="entry name" value="FAD_FR"/>
    <property type="match status" value="1"/>
</dbReference>
<accession>A0ABS9LDN0</accession>
<keyword evidence="4" id="KW-0288">FMN</keyword>
<dbReference type="SUPFAM" id="SSF54292">
    <property type="entry name" value="2Fe-2S ferredoxin-like"/>
    <property type="match status" value="1"/>
</dbReference>
<dbReference type="InterPro" id="IPR001041">
    <property type="entry name" value="2Fe-2S_ferredoxin-type"/>
</dbReference>
<dbReference type="InterPro" id="IPR006058">
    <property type="entry name" value="2Fe2S_fd_BS"/>
</dbReference>
<evidence type="ECO:0000256" key="2">
    <source>
        <dbReference type="ARBA" id="ARBA00001974"/>
    </source>
</evidence>